<accession>A0AA39XY14</accession>
<gene>
    <name evidence="2" type="ORF">DIS24_g9074</name>
</gene>
<dbReference type="InterPro" id="IPR036188">
    <property type="entry name" value="FAD/NAD-bd_sf"/>
</dbReference>
<evidence type="ECO:0000313" key="3">
    <source>
        <dbReference type="Proteomes" id="UP001175001"/>
    </source>
</evidence>
<dbReference type="Pfam" id="PF01266">
    <property type="entry name" value="DAO"/>
    <property type="match status" value="1"/>
</dbReference>
<evidence type="ECO:0000313" key="2">
    <source>
        <dbReference type="EMBL" id="KAK0642389.1"/>
    </source>
</evidence>
<dbReference type="InterPro" id="IPR006076">
    <property type="entry name" value="FAD-dep_OxRdtase"/>
</dbReference>
<dbReference type="SUPFAM" id="SSF51905">
    <property type="entry name" value="FAD/NAD(P)-binding domain"/>
    <property type="match status" value="1"/>
</dbReference>
<comment type="caution">
    <text evidence="2">The sequence shown here is derived from an EMBL/GenBank/DDBJ whole genome shotgun (WGS) entry which is preliminary data.</text>
</comment>
<dbReference type="EMBL" id="JAUJDW010000075">
    <property type="protein sequence ID" value="KAK0642389.1"/>
    <property type="molecule type" value="Genomic_DNA"/>
</dbReference>
<dbReference type="GO" id="GO:0005737">
    <property type="term" value="C:cytoplasm"/>
    <property type="evidence" value="ECO:0007669"/>
    <property type="project" value="TreeGrafter"/>
</dbReference>
<evidence type="ECO:0000259" key="1">
    <source>
        <dbReference type="Pfam" id="PF01266"/>
    </source>
</evidence>
<organism evidence="2 3">
    <name type="scientific">Lasiodiplodia hormozganensis</name>
    <dbReference type="NCBI Taxonomy" id="869390"/>
    <lineage>
        <taxon>Eukaryota</taxon>
        <taxon>Fungi</taxon>
        <taxon>Dikarya</taxon>
        <taxon>Ascomycota</taxon>
        <taxon>Pezizomycotina</taxon>
        <taxon>Dothideomycetes</taxon>
        <taxon>Dothideomycetes incertae sedis</taxon>
        <taxon>Botryosphaeriales</taxon>
        <taxon>Botryosphaeriaceae</taxon>
        <taxon>Lasiodiplodia</taxon>
    </lineage>
</organism>
<dbReference type="Gene3D" id="3.50.50.60">
    <property type="entry name" value="FAD/NAD(P)-binding domain"/>
    <property type="match status" value="1"/>
</dbReference>
<proteinExistence type="predicted"/>
<reference evidence="2" key="1">
    <citation type="submission" date="2023-06" db="EMBL/GenBank/DDBJ databases">
        <title>Multi-omics analyses reveal the molecular pathogenesis toolkit of Lasiodiplodia hormozganensis, a cross-kingdom pathogen.</title>
        <authorList>
            <person name="Felix C."/>
            <person name="Meneses R."/>
            <person name="Goncalves M.F.M."/>
            <person name="Tilleman L."/>
            <person name="Duarte A.S."/>
            <person name="Jorrin-Novo J.V."/>
            <person name="Van De Peer Y."/>
            <person name="Deforce D."/>
            <person name="Van Nieuwerburgh F."/>
            <person name="Esteves A.C."/>
            <person name="Alves A."/>
        </authorList>
    </citation>
    <scope>NUCLEOTIDE SEQUENCE</scope>
    <source>
        <strain evidence="2">CBS 339.90</strain>
    </source>
</reference>
<dbReference type="Gene3D" id="3.30.9.10">
    <property type="entry name" value="D-Amino Acid Oxidase, subunit A, domain 2"/>
    <property type="match status" value="1"/>
</dbReference>
<dbReference type="Proteomes" id="UP001175001">
    <property type="component" value="Unassembled WGS sequence"/>
</dbReference>
<dbReference type="PANTHER" id="PTHR13847">
    <property type="entry name" value="SARCOSINE DEHYDROGENASE-RELATED"/>
    <property type="match status" value="1"/>
</dbReference>
<name>A0AA39XY14_9PEZI</name>
<dbReference type="PANTHER" id="PTHR13847:SF260">
    <property type="entry name" value="FAD DEPENDENT OXIDOREDUCTASE DOMAIN-CONTAINING PROTEIN"/>
    <property type="match status" value="1"/>
</dbReference>
<sequence length="413" mass="45326">MKPSLPIPSPSLSFWHRTTRAFPHLNANCQANVPASVKFLIIGSGIAGSLTAWKLIESGVKGEDIVILEAREAVSGATGRNAGHIRPDAFRGFPVFSAIHGPEQARKILENEIVVLEEVKKFVETNNIACDFNYTNTFDVCLSQEFADHQAKGIAEYKAAGGDVSHVKYYDGDEAKAKTRIPTALCAYEWPAASNHPAKLCQWILNDAINKGCRLWTHCPATKVVKHEGPAETGLRWDVHTPRGIISAETVIHCTNAYAAALLPELADFVTPRQAQAQSFVPTPSISGGSIFSHTMSLRYGLHCFFSFHQRQTDGMIIFGGTGSRDPKTPFDQITFDDSRFSDEIFRNSAKEFSDMARSPTLRHGEGFDHSWTGIIAMTPDSVPLVGPVEGCEGQWICAGFNGHGEYYFYCIA</sequence>
<keyword evidence="3" id="KW-1185">Reference proteome</keyword>
<protein>
    <recommendedName>
        <fullName evidence="1">FAD dependent oxidoreductase domain-containing protein</fullName>
    </recommendedName>
</protein>
<dbReference type="AlphaFoldDB" id="A0AA39XY14"/>
<feature type="domain" description="FAD dependent oxidoreductase" evidence="1">
    <location>
        <begin position="39"/>
        <end position="405"/>
    </location>
</feature>